<dbReference type="AlphaFoldDB" id="A0A831LK57"/>
<protein>
    <submittedName>
        <fullName evidence="1">Uncharacterized protein</fullName>
    </submittedName>
</protein>
<organism evidence="1">
    <name type="scientific">Mariniphaga anaerophila</name>
    <dbReference type="NCBI Taxonomy" id="1484053"/>
    <lineage>
        <taxon>Bacteria</taxon>
        <taxon>Pseudomonadati</taxon>
        <taxon>Bacteroidota</taxon>
        <taxon>Bacteroidia</taxon>
        <taxon>Marinilabiliales</taxon>
        <taxon>Prolixibacteraceae</taxon>
        <taxon>Mariniphaga</taxon>
    </lineage>
</organism>
<evidence type="ECO:0000313" key="1">
    <source>
        <dbReference type="EMBL" id="HDR50144.1"/>
    </source>
</evidence>
<dbReference type="Proteomes" id="UP000886047">
    <property type="component" value="Unassembled WGS sequence"/>
</dbReference>
<reference evidence="1" key="1">
    <citation type="journal article" date="2020" name="mSystems">
        <title>Genome- and Community-Level Interaction Insights into Carbon Utilization and Element Cycling Functions of Hydrothermarchaeota in Hydrothermal Sediment.</title>
        <authorList>
            <person name="Zhou Z."/>
            <person name="Liu Y."/>
            <person name="Xu W."/>
            <person name="Pan J."/>
            <person name="Luo Z.H."/>
            <person name="Li M."/>
        </authorList>
    </citation>
    <scope>NUCLEOTIDE SEQUENCE [LARGE SCALE GENOMIC DNA]</scope>
    <source>
        <strain evidence="1">SpSt-1217</strain>
    </source>
</reference>
<dbReference type="EMBL" id="DSDK01000045">
    <property type="protein sequence ID" value="HDR50144.1"/>
    <property type="molecule type" value="Genomic_DNA"/>
</dbReference>
<name>A0A831LK57_9BACT</name>
<comment type="caution">
    <text evidence="1">The sequence shown here is derived from an EMBL/GenBank/DDBJ whole genome shotgun (WGS) entry which is preliminary data.</text>
</comment>
<sequence>MLKGGMWGYVGLPAPENWTVSEYYQTTLSQVFTVTRSGIPNDLKINIEAGETTVEYYENGALVPTRIKQLKAEGETVTPIDSTNVKSGSHLSNL</sequence>
<proteinExistence type="predicted"/>
<gene>
    <name evidence="1" type="ORF">ENN90_00785</name>
</gene>
<accession>A0A831LK57</accession>